<dbReference type="OrthoDB" id="9792074at2"/>
<organism evidence="2 3">
    <name type="scientific">Aliidiomarina sanyensis</name>
    <dbReference type="NCBI Taxonomy" id="1249555"/>
    <lineage>
        <taxon>Bacteria</taxon>
        <taxon>Pseudomonadati</taxon>
        <taxon>Pseudomonadota</taxon>
        <taxon>Gammaproteobacteria</taxon>
        <taxon>Alteromonadales</taxon>
        <taxon>Idiomarinaceae</taxon>
        <taxon>Aliidiomarina</taxon>
    </lineage>
</organism>
<dbReference type="GO" id="GO:0008233">
    <property type="term" value="F:peptidase activity"/>
    <property type="evidence" value="ECO:0007669"/>
    <property type="project" value="InterPro"/>
</dbReference>
<dbReference type="InterPro" id="IPR003709">
    <property type="entry name" value="VanY-like_core_dom"/>
</dbReference>
<dbReference type="InterPro" id="IPR052179">
    <property type="entry name" value="DD-CPase-like"/>
</dbReference>
<keyword evidence="3" id="KW-1185">Reference proteome</keyword>
<dbReference type="RefSeq" id="WP_126776307.1">
    <property type="nucleotide sequence ID" value="NZ_PIPM01000003.1"/>
</dbReference>
<dbReference type="Pfam" id="PF02557">
    <property type="entry name" value="VanY"/>
    <property type="match status" value="1"/>
</dbReference>
<dbReference type="PANTHER" id="PTHR34385">
    <property type="entry name" value="D-ALANYL-D-ALANINE CARBOXYPEPTIDASE"/>
    <property type="match status" value="1"/>
</dbReference>
<gene>
    <name evidence="2" type="ORF">CWE11_03910</name>
</gene>
<dbReference type="Proteomes" id="UP000288405">
    <property type="component" value="Unassembled WGS sequence"/>
</dbReference>
<reference evidence="2 3" key="1">
    <citation type="journal article" date="2011" name="Front. Microbiol.">
        <title>Genomic signatures of strain selection and enhancement in Bacillus atrophaeus var. globigii, a historical biowarfare simulant.</title>
        <authorList>
            <person name="Gibbons H.S."/>
            <person name="Broomall S.M."/>
            <person name="McNew L.A."/>
            <person name="Daligault H."/>
            <person name="Chapman C."/>
            <person name="Bruce D."/>
            <person name="Karavis M."/>
            <person name="Krepps M."/>
            <person name="McGregor P.A."/>
            <person name="Hong C."/>
            <person name="Park K.H."/>
            <person name="Akmal A."/>
            <person name="Feldman A."/>
            <person name="Lin J.S."/>
            <person name="Chang W.E."/>
            <person name="Higgs B.W."/>
            <person name="Demirev P."/>
            <person name="Lindquist J."/>
            <person name="Liem A."/>
            <person name="Fochler E."/>
            <person name="Read T.D."/>
            <person name="Tapia R."/>
            <person name="Johnson S."/>
            <person name="Bishop-Lilly K.A."/>
            <person name="Detter C."/>
            <person name="Han C."/>
            <person name="Sozhamannan S."/>
            <person name="Rosenzweig C.N."/>
            <person name="Skowronski E.W."/>
        </authorList>
    </citation>
    <scope>NUCLEOTIDE SEQUENCE [LARGE SCALE GENOMIC DNA]</scope>
    <source>
        <strain evidence="2 3">GYP-17</strain>
    </source>
</reference>
<dbReference type="GO" id="GO:0006508">
    <property type="term" value="P:proteolysis"/>
    <property type="evidence" value="ECO:0007669"/>
    <property type="project" value="InterPro"/>
</dbReference>
<evidence type="ECO:0000313" key="2">
    <source>
        <dbReference type="EMBL" id="RUO35190.1"/>
    </source>
</evidence>
<dbReference type="CDD" id="cd14847">
    <property type="entry name" value="DD-carboxypeptidase_like"/>
    <property type="match status" value="1"/>
</dbReference>
<dbReference type="EMBL" id="PIPM01000003">
    <property type="protein sequence ID" value="RUO35190.1"/>
    <property type="molecule type" value="Genomic_DNA"/>
</dbReference>
<comment type="caution">
    <text evidence="2">The sequence shown here is derived from an EMBL/GenBank/DDBJ whole genome shotgun (WGS) entry which is preliminary data.</text>
</comment>
<protein>
    <submittedName>
        <fullName evidence="2">Peptidase M15</fullName>
    </submittedName>
</protein>
<dbReference type="InterPro" id="IPR009045">
    <property type="entry name" value="Zn_M74/Hedgehog-like"/>
</dbReference>
<proteinExistence type="predicted"/>
<evidence type="ECO:0000259" key="1">
    <source>
        <dbReference type="Pfam" id="PF02557"/>
    </source>
</evidence>
<evidence type="ECO:0000313" key="3">
    <source>
        <dbReference type="Proteomes" id="UP000288405"/>
    </source>
</evidence>
<name>A0A432WN11_9GAMM</name>
<sequence length="253" mass="28565">MAHKSESRIPHLARTQLCGIEADHCISLSDAQSRDVKLQPMVVDAFQQMEKAAAQDGLSLAVASGFRDFSRQEGIWNRKVTSRFAEESDLSPRARLDSILRWSALPGLSRHHWGTDLDVYDPVSLGNDKLLLEPWEYRPGGHQAKLFTWLERHAHLFGFYRPYQNEHGQGVAPEPWHWSFAPLAVRYQEALLADDALPSFLQTEYQRRNLAGHTLITAELGALIQRYIGEVSPPSNAALSYVQNITTHQGTKL</sequence>
<dbReference type="PANTHER" id="PTHR34385:SF1">
    <property type="entry name" value="PEPTIDOGLYCAN L-ALANYL-D-GLUTAMATE ENDOPEPTIDASE CWLK"/>
    <property type="match status" value="1"/>
</dbReference>
<dbReference type="SUPFAM" id="SSF55166">
    <property type="entry name" value="Hedgehog/DD-peptidase"/>
    <property type="match status" value="1"/>
</dbReference>
<dbReference type="AlphaFoldDB" id="A0A432WN11"/>
<accession>A0A432WN11</accession>
<dbReference type="Gene3D" id="3.30.1380.10">
    <property type="match status" value="1"/>
</dbReference>
<feature type="domain" description="D-alanyl-D-alanine carboxypeptidase-like core" evidence="1">
    <location>
        <begin position="37"/>
        <end position="182"/>
    </location>
</feature>